<feature type="transmembrane region" description="Helical" evidence="10">
    <location>
        <begin position="678"/>
        <end position="702"/>
    </location>
</feature>
<feature type="transmembrane region" description="Helical" evidence="10">
    <location>
        <begin position="528"/>
        <end position="551"/>
    </location>
</feature>
<feature type="compositionally biased region" description="Basic and acidic residues" evidence="9">
    <location>
        <begin position="406"/>
        <end position="415"/>
    </location>
</feature>
<comment type="subcellular location">
    <subcellularLocation>
        <location evidence="1">Membrane</location>
        <topology evidence="1">Multi-pass membrane protein</topology>
    </subcellularLocation>
</comment>
<dbReference type="Pfam" id="PF00005">
    <property type="entry name" value="ABC_tran"/>
    <property type="match status" value="1"/>
</dbReference>
<keyword evidence="5" id="KW-0547">Nucleotide-binding</keyword>
<evidence type="ECO:0000259" key="11">
    <source>
        <dbReference type="PROSITE" id="PS50893"/>
    </source>
</evidence>
<evidence type="ECO:0000256" key="9">
    <source>
        <dbReference type="SAM" id="MobiDB-lite"/>
    </source>
</evidence>
<evidence type="ECO:0000256" key="3">
    <source>
        <dbReference type="ARBA" id="ARBA00022448"/>
    </source>
</evidence>
<keyword evidence="8 10" id="KW-0472">Membrane</keyword>
<dbReference type="EMBL" id="GEDV01004299">
    <property type="protein sequence ID" value="JAP84258.1"/>
    <property type="molecule type" value="Transcribed_RNA"/>
</dbReference>
<feature type="transmembrane region" description="Helical" evidence="10">
    <location>
        <begin position="487"/>
        <end position="508"/>
    </location>
</feature>
<feature type="domain" description="ABC transporter" evidence="11">
    <location>
        <begin position="103"/>
        <end position="336"/>
    </location>
</feature>
<evidence type="ECO:0000256" key="4">
    <source>
        <dbReference type="ARBA" id="ARBA00022692"/>
    </source>
</evidence>
<keyword evidence="6 12" id="KW-0067">ATP-binding</keyword>
<feature type="transmembrane region" description="Helical" evidence="10">
    <location>
        <begin position="595"/>
        <end position="613"/>
    </location>
</feature>
<dbReference type="SUPFAM" id="SSF52540">
    <property type="entry name" value="P-loop containing nucleoside triphosphate hydrolases"/>
    <property type="match status" value="1"/>
</dbReference>
<reference evidence="12" key="1">
    <citation type="journal article" date="2016" name="Ticks Tick Borne Dis.">
        <title>De novo assembly and annotation of the salivary gland transcriptome of Rhipicephalus appendiculatus male and female ticks during blood feeding.</title>
        <authorList>
            <person name="de Castro M.H."/>
            <person name="de Klerk D."/>
            <person name="Pienaar R."/>
            <person name="Latif A.A."/>
            <person name="Rees D.J."/>
            <person name="Mans B.J."/>
        </authorList>
    </citation>
    <scope>NUCLEOTIDE SEQUENCE</scope>
    <source>
        <tissue evidence="12">Salivary glands</tissue>
    </source>
</reference>
<feature type="transmembrane region" description="Helical" evidence="10">
    <location>
        <begin position="563"/>
        <end position="588"/>
    </location>
</feature>
<dbReference type="GO" id="GO:0005524">
    <property type="term" value="F:ATP binding"/>
    <property type="evidence" value="ECO:0007669"/>
    <property type="project" value="UniProtKB-KW"/>
</dbReference>
<dbReference type="GO" id="GO:0140359">
    <property type="term" value="F:ABC-type transporter activity"/>
    <property type="evidence" value="ECO:0007669"/>
    <property type="project" value="InterPro"/>
</dbReference>
<dbReference type="AlphaFoldDB" id="A0A131Z033"/>
<dbReference type="PANTHER" id="PTHR48041">
    <property type="entry name" value="ABC TRANSPORTER G FAMILY MEMBER 28"/>
    <property type="match status" value="1"/>
</dbReference>
<dbReference type="GO" id="GO:0016887">
    <property type="term" value="F:ATP hydrolysis activity"/>
    <property type="evidence" value="ECO:0007669"/>
    <property type="project" value="InterPro"/>
</dbReference>
<keyword evidence="4 10" id="KW-0812">Transmembrane</keyword>
<organism evidence="12">
    <name type="scientific">Rhipicephalus appendiculatus</name>
    <name type="common">Brown ear tick</name>
    <dbReference type="NCBI Taxonomy" id="34631"/>
    <lineage>
        <taxon>Eukaryota</taxon>
        <taxon>Metazoa</taxon>
        <taxon>Ecdysozoa</taxon>
        <taxon>Arthropoda</taxon>
        <taxon>Chelicerata</taxon>
        <taxon>Arachnida</taxon>
        <taxon>Acari</taxon>
        <taxon>Parasitiformes</taxon>
        <taxon>Ixodida</taxon>
        <taxon>Ixodoidea</taxon>
        <taxon>Ixodidae</taxon>
        <taxon>Rhipicephalinae</taxon>
        <taxon>Rhipicephalus</taxon>
        <taxon>Rhipicephalus</taxon>
    </lineage>
</organism>
<feature type="region of interest" description="Disordered" evidence="9">
    <location>
        <begin position="366"/>
        <end position="415"/>
    </location>
</feature>
<evidence type="ECO:0000256" key="1">
    <source>
        <dbReference type="ARBA" id="ARBA00004141"/>
    </source>
</evidence>
<proteinExistence type="inferred from homology"/>
<evidence type="ECO:0000256" key="7">
    <source>
        <dbReference type="ARBA" id="ARBA00022989"/>
    </source>
</evidence>
<evidence type="ECO:0000256" key="10">
    <source>
        <dbReference type="SAM" id="Phobius"/>
    </source>
</evidence>
<evidence type="ECO:0000256" key="8">
    <source>
        <dbReference type="ARBA" id="ARBA00023136"/>
    </source>
</evidence>
<dbReference type="InterPro" id="IPR013525">
    <property type="entry name" value="ABC2_TM"/>
</dbReference>
<sequence length="708" mass="78753">MASANTSEKETPSSPIKNGQQKKGSTASQTPVSTGHADKGTATTFSDSELLRKVQFPVSQGSREAAAVKTAPPGSGLAEELRTTIRWNDISCTVPIVRGIFEKTVDSMTKPVRRKTAVRCMSGCAGPGDLVAILGPPNSGKSTLLNILSGYCREGYCGEVLINGAHMGVDELSERSCCVPQRDLHLDCFSVKETLWIAAELKFPTSAERKDKFRAVVNAMERWGLMDVRRIPVSMVSKTHRRLLTCAEQLIRPQPLIFVDDPTRNVDATQAHICLRTLKYLAYKGHTVIVVISNPTAVMLKYITKLYVLAEGRLIYSGVPADLRNQLGAHGFLCPPDVSITEYLLQVAAKMYGGLRALAETETMKAKEVKQAGPSPAKAPESDQLQSVTVERKGSKAGETVDANDEGGKAPDRRRNSLGNIFESRATVDNKDLFSLLFNRFIFYTFRSSVYMSYRQFINISFIVIFANVFNSVGVEHNFTDMNVAFIFLYMSGMSAFSLLSATLKTPLLIQHAVHEQRYSLYGKKIYFLARVTCDFLYELMFSVSSGIFDYYLTHQPKEESRIFFFLCFGLQVSVLGEAIGTLIGTIFEYEMGCMVAVTVFVYSVIFGGYFFTSKQLATHVMWLPFTSYIRYAFSGTMTALYGWKRGNLTCPIEANNTCPYATATDVLATYSVNQHEFYIDLVVLFVAIIAVWIAACQSLMFRIKWRL</sequence>
<dbReference type="GO" id="GO:0005886">
    <property type="term" value="C:plasma membrane"/>
    <property type="evidence" value="ECO:0007669"/>
    <property type="project" value="TreeGrafter"/>
</dbReference>
<accession>A0A131Z033</accession>
<feature type="region of interest" description="Disordered" evidence="9">
    <location>
        <begin position="1"/>
        <end position="46"/>
    </location>
</feature>
<evidence type="ECO:0000256" key="2">
    <source>
        <dbReference type="ARBA" id="ARBA00005814"/>
    </source>
</evidence>
<dbReference type="Pfam" id="PF01061">
    <property type="entry name" value="ABC2_membrane"/>
    <property type="match status" value="1"/>
</dbReference>
<dbReference type="InterPro" id="IPR050352">
    <property type="entry name" value="ABCG_transporters"/>
</dbReference>
<evidence type="ECO:0000256" key="5">
    <source>
        <dbReference type="ARBA" id="ARBA00022741"/>
    </source>
</evidence>
<keyword evidence="3" id="KW-0813">Transport</keyword>
<name>A0A131Z033_RHIAP</name>
<dbReference type="SMART" id="SM00382">
    <property type="entry name" value="AAA"/>
    <property type="match status" value="1"/>
</dbReference>
<dbReference type="InterPro" id="IPR003439">
    <property type="entry name" value="ABC_transporter-like_ATP-bd"/>
</dbReference>
<feature type="transmembrane region" description="Helical" evidence="10">
    <location>
        <begin position="457"/>
        <end position="475"/>
    </location>
</feature>
<dbReference type="Gene3D" id="3.40.50.300">
    <property type="entry name" value="P-loop containing nucleotide triphosphate hydrolases"/>
    <property type="match status" value="1"/>
</dbReference>
<evidence type="ECO:0000256" key="6">
    <source>
        <dbReference type="ARBA" id="ARBA00022840"/>
    </source>
</evidence>
<dbReference type="InterPro" id="IPR003593">
    <property type="entry name" value="AAA+_ATPase"/>
</dbReference>
<keyword evidence="7 10" id="KW-1133">Transmembrane helix</keyword>
<feature type="compositionally biased region" description="Polar residues" evidence="9">
    <location>
        <begin position="1"/>
        <end position="33"/>
    </location>
</feature>
<dbReference type="PANTHER" id="PTHR48041:SF78">
    <property type="entry name" value="ABC TRANSPORTER EXPRESSED IN TRACHEA, ISOFORM A"/>
    <property type="match status" value="1"/>
</dbReference>
<dbReference type="InterPro" id="IPR027417">
    <property type="entry name" value="P-loop_NTPase"/>
</dbReference>
<dbReference type="PROSITE" id="PS50893">
    <property type="entry name" value="ABC_TRANSPORTER_2"/>
    <property type="match status" value="1"/>
</dbReference>
<protein>
    <submittedName>
        <fullName evidence="12">ATP-binding cassette, subfamily G (WHITE), member 4</fullName>
    </submittedName>
</protein>
<comment type="similarity">
    <text evidence="2">Belongs to the ABC transporter superfamily. ABCG family. Eye pigment precursor importer (TC 3.A.1.204) subfamily.</text>
</comment>
<evidence type="ECO:0000313" key="12">
    <source>
        <dbReference type="EMBL" id="JAP84258.1"/>
    </source>
</evidence>